<feature type="transmembrane region" description="Helical" evidence="1">
    <location>
        <begin position="138"/>
        <end position="164"/>
    </location>
</feature>
<feature type="transmembrane region" description="Helical" evidence="1">
    <location>
        <begin position="12"/>
        <end position="32"/>
    </location>
</feature>
<protein>
    <submittedName>
        <fullName evidence="2">Uncharacterized protein</fullName>
    </submittedName>
</protein>
<sequence length="305" mass="33966">MGLHTWDIPQLVQTILTGLVLFPAMAIFALVLSKPGAKHDYTLKWVDFTKVAFGLWSASHLFSFIASIMLLVIFSRQYWGHSLEIDIISYFYVVSLFLDIGAQVTFFLAIFYLAHAFTQLRIGAGANETQQFRIGQKGALGVSALLALIALAVFSLGVAMVAMLSSTRGSGNFNDYDTIVRINIAREYLYYINLGILTVTALAVTVYAIAARRKERDSPVAKAATLLLVSASLWLSTLLWTVISILVARFAPFPSAYRYMMVIDVFLRVWPSFATLLVLYLLASSDSYGLSRIHYRVNDDEEQDA</sequence>
<dbReference type="OrthoDB" id="4844107at2759"/>
<gene>
    <name evidence="2" type="ORF">CkaCkLH20_12108</name>
</gene>
<dbReference type="RefSeq" id="XP_038739902.1">
    <property type="nucleotide sequence ID" value="XM_038894822.1"/>
</dbReference>
<keyword evidence="3" id="KW-1185">Reference proteome</keyword>
<name>A0A9P6HY36_9PEZI</name>
<comment type="caution">
    <text evidence="2">The sequence shown here is derived from an EMBL/GenBank/DDBJ whole genome shotgun (WGS) entry which is preliminary data.</text>
</comment>
<feature type="transmembrane region" description="Helical" evidence="1">
    <location>
        <begin position="87"/>
        <end position="117"/>
    </location>
</feature>
<keyword evidence="1" id="KW-0472">Membrane</keyword>
<evidence type="ECO:0000256" key="1">
    <source>
        <dbReference type="SAM" id="Phobius"/>
    </source>
</evidence>
<evidence type="ECO:0000313" key="2">
    <source>
        <dbReference type="EMBL" id="KAF9870441.1"/>
    </source>
</evidence>
<reference evidence="2" key="1">
    <citation type="submission" date="2020-03" db="EMBL/GenBank/DDBJ databases">
        <authorList>
            <person name="He L."/>
        </authorList>
    </citation>
    <scope>NUCLEOTIDE SEQUENCE</scope>
    <source>
        <strain evidence="2">CkLH20</strain>
    </source>
</reference>
<keyword evidence="1" id="KW-1133">Transmembrane helix</keyword>
<evidence type="ECO:0000313" key="3">
    <source>
        <dbReference type="Proteomes" id="UP000781932"/>
    </source>
</evidence>
<dbReference type="Proteomes" id="UP000781932">
    <property type="component" value="Unassembled WGS sequence"/>
</dbReference>
<organism evidence="2 3">
    <name type="scientific">Colletotrichum karsti</name>
    <dbReference type="NCBI Taxonomy" id="1095194"/>
    <lineage>
        <taxon>Eukaryota</taxon>
        <taxon>Fungi</taxon>
        <taxon>Dikarya</taxon>
        <taxon>Ascomycota</taxon>
        <taxon>Pezizomycotina</taxon>
        <taxon>Sordariomycetes</taxon>
        <taxon>Hypocreomycetidae</taxon>
        <taxon>Glomerellales</taxon>
        <taxon>Glomerellaceae</taxon>
        <taxon>Colletotrichum</taxon>
        <taxon>Colletotrichum boninense species complex</taxon>
    </lineage>
</organism>
<proteinExistence type="predicted"/>
<dbReference type="GeneID" id="62167896"/>
<reference evidence="2" key="2">
    <citation type="submission" date="2020-11" db="EMBL/GenBank/DDBJ databases">
        <title>Whole genome sequencing of Colletotrichum sp.</title>
        <authorList>
            <person name="Li H."/>
        </authorList>
    </citation>
    <scope>NUCLEOTIDE SEQUENCE</scope>
    <source>
        <strain evidence="2">CkLH20</strain>
    </source>
</reference>
<accession>A0A9P6HY36</accession>
<dbReference type="EMBL" id="JAATWM020000054">
    <property type="protein sequence ID" value="KAF9870441.1"/>
    <property type="molecule type" value="Genomic_DNA"/>
</dbReference>
<dbReference type="AlphaFoldDB" id="A0A9P6HY36"/>
<feature type="transmembrane region" description="Helical" evidence="1">
    <location>
        <begin position="259"/>
        <end position="283"/>
    </location>
</feature>
<feature type="transmembrane region" description="Helical" evidence="1">
    <location>
        <begin position="53"/>
        <end position="75"/>
    </location>
</feature>
<keyword evidence="1" id="KW-0812">Transmembrane</keyword>
<feature type="transmembrane region" description="Helical" evidence="1">
    <location>
        <begin position="188"/>
        <end position="211"/>
    </location>
</feature>
<feature type="transmembrane region" description="Helical" evidence="1">
    <location>
        <begin position="223"/>
        <end position="247"/>
    </location>
</feature>